<dbReference type="PROSITE" id="PS00018">
    <property type="entry name" value="EF_HAND_1"/>
    <property type="match status" value="1"/>
</dbReference>
<dbReference type="Gene3D" id="1.50.40.10">
    <property type="entry name" value="Mitochondrial carrier domain"/>
    <property type="match status" value="1"/>
</dbReference>
<comment type="similarity">
    <text evidence="2 10">Belongs to the mitochondrial carrier (TC 2.A.29) family.</text>
</comment>
<dbReference type="InterPro" id="IPR011992">
    <property type="entry name" value="EF-hand-dom_pair"/>
</dbReference>
<dbReference type="InterPro" id="IPR023395">
    <property type="entry name" value="MCP_dom_sf"/>
</dbReference>
<reference evidence="12 13" key="1">
    <citation type="submission" date="2018-11" db="EMBL/GenBank/DDBJ databases">
        <authorList>
            <consortium name="Pathogen Informatics"/>
        </authorList>
    </citation>
    <scope>NUCLEOTIDE SEQUENCE [LARGE SCALE GENOMIC DNA]</scope>
    <source>
        <strain evidence="12 13">Egypt</strain>
    </source>
</reference>
<organism evidence="12 13">
    <name type="scientific">Echinostoma caproni</name>
    <dbReference type="NCBI Taxonomy" id="27848"/>
    <lineage>
        <taxon>Eukaryota</taxon>
        <taxon>Metazoa</taxon>
        <taxon>Spiralia</taxon>
        <taxon>Lophotrochozoa</taxon>
        <taxon>Platyhelminthes</taxon>
        <taxon>Trematoda</taxon>
        <taxon>Digenea</taxon>
        <taxon>Plagiorchiida</taxon>
        <taxon>Echinostomata</taxon>
        <taxon>Echinostomatoidea</taxon>
        <taxon>Echinostomatidae</taxon>
        <taxon>Echinostoma</taxon>
    </lineage>
</organism>
<keyword evidence="13" id="KW-1185">Reference proteome</keyword>
<evidence type="ECO:0000256" key="8">
    <source>
        <dbReference type="ARBA" id="ARBA00023136"/>
    </source>
</evidence>
<feature type="repeat" description="Solcar" evidence="9">
    <location>
        <begin position="126"/>
        <end position="211"/>
    </location>
</feature>
<gene>
    <name evidence="12" type="ORF">ECPE_LOCUS13980</name>
</gene>
<keyword evidence="7" id="KW-1133">Transmembrane helix</keyword>
<dbReference type="GO" id="GO:0005743">
    <property type="term" value="C:mitochondrial inner membrane"/>
    <property type="evidence" value="ECO:0007669"/>
    <property type="project" value="UniProtKB-SubCell"/>
</dbReference>
<evidence type="ECO:0000313" key="13">
    <source>
        <dbReference type="Proteomes" id="UP000272942"/>
    </source>
</evidence>
<dbReference type="PRINTS" id="PR00926">
    <property type="entry name" value="MITOCARRIER"/>
</dbReference>
<dbReference type="Proteomes" id="UP000272942">
    <property type="component" value="Unassembled WGS sequence"/>
</dbReference>
<dbReference type="PROSITE" id="PS50920">
    <property type="entry name" value="SOLCAR"/>
    <property type="match status" value="1"/>
</dbReference>
<dbReference type="PROSITE" id="PS50222">
    <property type="entry name" value="EF_HAND_2"/>
    <property type="match status" value="1"/>
</dbReference>
<evidence type="ECO:0000256" key="6">
    <source>
        <dbReference type="ARBA" id="ARBA00022837"/>
    </source>
</evidence>
<evidence type="ECO:0000256" key="7">
    <source>
        <dbReference type="ARBA" id="ARBA00022989"/>
    </source>
</evidence>
<dbReference type="GO" id="GO:0005509">
    <property type="term" value="F:calcium ion binding"/>
    <property type="evidence" value="ECO:0007669"/>
    <property type="project" value="InterPro"/>
</dbReference>
<dbReference type="InterPro" id="IPR018108">
    <property type="entry name" value="MCP_transmembrane"/>
</dbReference>
<evidence type="ECO:0000256" key="4">
    <source>
        <dbReference type="ARBA" id="ARBA00022692"/>
    </source>
</evidence>
<dbReference type="PANTHER" id="PTHR24089">
    <property type="entry name" value="SOLUTE CARRIER FAMILY 25"/>
    <property type="match status" value="1"/>
</dbReference>
<accession>A0A3P8GQ98</accession>
<evidence type="ECO:0000256" key="3">
    <source>
        <dbReference type="ARBA" id="ARBA00022448"/>
    </source>
</evidence>
<evidence type="ECO:0000256" key="9">
    <source>
        <dbReference type="PROSITE-ProRule" id="PRU00282"/>
    </source>
</evidence>
<evidence type="ECO:0000256" key="5">
    <source>
        <dbReference type="ARBA" id="ARBA00022737"/>
    </source>
</evidence>
<proteinExistence type="inferred from homology"/>
<evidence type="ECO:0000259" key="11">
    <source>
        <dbReference type="PROSITE" id="PS50222"/>
    </source>
</evidence>
<dbReference type="SUPFAM" id="SSF47473">
    <property type="entry name" value="EF-hand"/>
    <property type="match status" value="1"/>
</dbReference>
<sequence length="299" mass="33740">MDVNKDGKICSSDIMRVLEELHGSFLMRCGGARSGYVTFPEFVDYVLEHDKCLVTAFDLLGQSKSGRLTRRSDRCSRRLFVCRKSSGKQLLQLTAGAIAGAVSRTCTAPVDRLKLMRQVHDYKHKGSRFIEFVAGFFAGFTPQTIIYPLEVMKTRKCLRKSGQFSSVWDCARAAYRENGLLAFYRGYFINLLGIVPYARIELALYERCESAYVHRFMVEDMDSCGGVIPVLAEVSSTCGIVDTYTASLVCAKLQADFWTQTKQQKVTVINLVKTICREDGLYRGLVPISQKCYLRWVSV</sequence>
<dbReference type="InterPro" id="IPR002067">
    <property type="entry name" value="MCP"/>
</dbReference>
<dbReference type="InterPro" id="IPR002048">
    <property type="entry name" value="EF_hand_dom"/>
</dbReference>
<evidence type="ECO:0000313" key="12">
    <source>
        <dbReference type="EMBL" id="VDP91252.1"/>
    </source>
</evidence>
<dbReference type="InterPro" id="IPR018247">
    <property type="entry name" value="EF_Hand_1_Ca_BS"/>
</dbReference>
<evidence type="ECO:0000256" key="10">
    <source>
        <dbReference type="RuleBase" id="RU000488"/>
    </source>
</evidence>
<name>A0A3P8GQ98_9TREM</name>
<dbReference type="OrthoDB" id="270584at2759"/>
<keyword evidence="3 10" id="KW-0813">Transport</keyword>
<keyword evidence="5" id="KW-0677">Repeat</keyword>
<dbReference type="AlphaFoldDB" id="A0A3P8GQ98"/>
<dbReference type="EMBL" id="UZAN01056418">
    <property type="protein sequence ID" value="VDP91252.1"/>
    <property type="molecule type" value="Genomic_DNA"/>
</dbReference>
<keyword evidence="4 9" id="KW-0812">Transmembrane</keyword>
<protein>
    <recommendedName>
        <fullName evidence="11">EF-hand domain-containing protein</fullName>
    </recommendedName>
</protein>
<dbReference type="GO" id="GO:0055085">
    <property type="term" value="P:transmembrane transport"/>
    <property type="evidence" value="ECO:0007669"/>
    <property type="project" value="InterPro"/>
</dbReference>
<feature type="domain" description="EF-hand" evidence="11">
    <location>
        <begin position="1"/>
        <end position="24"/>
    </location>
</feature>
<keyword evidence="6" id="KW-0106">Calcium</keyword>
<evidence type="ECO:0000256" key="1">
    <source>
        <dbReference type="ARBA" id="ARBA00004448"/>
    </source>
</evidence>
<keyword evidence="8 9" id="KW-0472">Membrane</keyword>
<evidence type="ECO:0000256" key="2">
    <source>
        <dbReference type="ARBA" id="ARBA00006375"/>
    </source>
</evidence>
<dbReference type="SUPFAM" id="SSF103506">
    <property type="entry name" value="Mitochondrial carrier"/>
    <property type="match status" value="1"/>
</dbReference>
<dbReference type="Pfam" id="PF00153">
    <property type="entry name" value="Mito_carr"/>
    <property type="match status" value="2"/>
</dbReference>
<comment type="subcellular location">
    <subcellularLocation>
        <location evidence="1">Mitochondrion inner membrane</location>
        <topology evidence="1">Multi-pass membrane protein</topology>
    </subcellularLocation>
</comment>